<gene>
    <name evidence="2" type="ORF">BRCON_2794</name>
</gene>
<reference evidence="2 3" key="1">
    <citation type="submission" date="2018-05" db="EMBL/GenBank/DDBJ databases">
        <title>A metagenomic window into the 2 km-deep terrestrial subsurface aquifer revealed taxonomically and functionally diverse microbial community comprising novel uncultured bacterial lineages.</title>
        <authorList>
            <person name="Kadnikov V.V."/>
            <person name="Mardanov A.V."/>
            <person name="Beletsky A.V."/>
            <person name="Banks D."/>
            <person name="Pimenov N.V."/>
            <person name="Frank Y.A."/>
            <person name="Karnachuk O.V."/>
            <person name="Ravin N.V."/>
        </authorList>
    </citation>
    <scope>NUCLEOTIDE SEQUENCE [LARGE SCALE GENOMIC DNA]</scope>
    <source>
        <strain evidence="2">BY</strain>
    </source>
</reference>
<accession>A0A2Z4Y920</accession>
<organism evidence="2 3">
    <name type="scientific">Sumerlaea chitinivorans</name>
    <dbReference type="NCBI Taxonomy" id="2250252"/>
    <lineage>
        <taxon>Bacteria</taxon>
        <taxon>Candidatus Sumerlaeota</taxon>
        <taxon>Candidatus Sumerlaeia</taxon>
        <taxon>Candidatus Sumerlaeales</taxon>
        <taxon>Candidatus Sumerlaeaceae</taxon>
        <taxon>Candidatus Sumerlaea</taxon>
    </lineage>
</organism>
<dbReference type="EMBL" id="CP030759">
    <property type="protein sequence ID" value="AXA37536.1"/>
    <property type="molecule type" value="Genomic_DNA"/>
</dbReference>
<evidence type="ECO:0000256" key="1">
    <source>
        <dbReference type="SAM" id="MobiDB-lite"/>
    </source>
</evidence>
<feature type="compositionally biased region" description="Basic and acidic residues" evidence="1">
    <location>
        <begin position="27"/>
        <end position="39"/>
    </location>
</feature>
<proteinExistence type="predicted"/>
<sequence>MSFRNLFGFISLLLTPAGKMCEGASRGQEKSHGQKDRGSKRSTWVED</sequence>
<evidence type="ECO:0000313" key="2">
    <source>
        <dbReference type="EMBL" id="AXA37536.1"/>
    </source>
</evidence>
<dbReference type="AlphaFoldDB" id="A0A2Z4Y920"/>
<name>A0A2Z4Y920_SUMC1</name>
<dbReference type="Proteomes" id="UP000262583">
    <property type="component" value="Chromosome"/>
</dbReference>
<protein>
    <submittedName>
        <fullName evidence="2">Uncharacterized protein</fullName>
    </submittedName>
</protein>
<dbReference type="KEGG" id="schv:BRCON_2794"/>
<evidence type="ECO:0000313" key="3">
    <source>
        <dbReference type="Proteomes" id="UP000262583"/>
    </source>
</evidence>
<feature type="region of interest" description="Disordered" evidence="1">
    <location>
        <begin position="22"/>
        <end position="47"/>
    </location>
</feature>